<dbReference type="AlphaFoldDB" id="A0A2Z6S1W4"/>
<protein>
    <submittedName>
        <fullName evidence="1">Uncharacterized protein</fullName>
    </submittedName>
</protein>
<dbReference type="EMBL" id="BEXD01003969">
    <property type="protein sequence ID" value="GBC04805.1"/>
    <property type="molecule type" value="Genomic_DNA"/>
</dbReference>
<gene>
    <name evidence="1" type="ORF">RclHR1_05890006</name>
</gene>
<dbReference type="InterPro" id="IPR029063">
    <property type="entry name" value="SAM-dependent_MTases_sf"/>
</dbReference>
<accession>A0A2Z6S1W4</accession>
<keyword evidence="2" id="KW-1185">Reference proteome</keyword>
<organism evidence="1 2">
    <name type="scientific">Rhizophagus clarus</name>
    <dbReference type="NCBI Taxonomy" id="94130"/>
    <lineage>
        <taxon>Eukaryota</taxon>
        <taxon>Fungi</taxon>
        <taxon>Fungi incertae sedis</taxon>
        <taxon>Mucoromycota</taxon>
        <taxon>Glomeromycotina</taxon>
        <taxon>Glomeromycetes</taxon>
        <taxon>Glomerales</taxon>
        <taxon>Glomeraceae</taxon>
        <taxon>Rhizophagus</taxon>
    </lineage>
</organism>
<reference evidence="1 2" key="1">
    <citation type="submission" date="2017-11" db="EMBL/GenBank/DDBJ databases">
        <title>The genome of Rhizophagus clarus HR1 reveals common genetic basis of auxotrophy among arbuscular mycorrhizal fungi.</title>
        <authorList>
            <person name="Kobayashi Y."/>
        </authorList>
    </citation>
    <scope>NUCLEOTIDE SEQUENCE [LARGE SCALE GENOMIC DNA]</scope>
    <source>
        <strain evidence="1 2">HR1</strain>
    </source>
</reference>
<comment type="caution">
    <text evidence="1">The sequence shown here is derived from an EMBL/GenBank/DDBJ whole genome shotgun (WGS) entry which is preliminary data.</text>
</comment>
<evidence type="ECO:0000313" key="1">
    <source>
        <dbReference type="EMBL" id="GBC04805.1"/>
    </source>
</evidence>
<sequence>MNILSESIVAFSPEEQEAERKVLKEFANLTNSQVYEHLFIHRMMLRKQHVTDIHCPSDILGTDSCELMLPSLHRTIQTVISKTSDSSEFHLLDIGAGSGEIIDWCFAKELEKNIQINRQNIIHIIEPNSNLLQTYQQKLCEYSHLGQGIVYNGRPQDYFDMDDNVNNKTNDKSNKLRMEAPLPLIPLDFINCIHMINYLVDITTPKIDPSNDIISFCKFTYSLLKPGGAIYIAYLDVLDLFNINDDDDEDNDYNEQTYQKIQQITSARNSLLYEGNIIDHLHSSELNVCEVDYDSDDMIGNSRKHKTKTIPKFNSYKLPSSLYAKSLADMSVLLLIDQLPKVKNNEKRFDIKLLENILEQIKDIAMIPVGEGKKKRFGLERGMRGGEMVWKIDLPLIISIVRKEKVYT</sequence>
<evidence type="ECO:0000313" key="2">
    <source>
        <dbReference type="Proteomes" id="UP000247702"/>
    </source>
</evidence>
<proteinExistence type="predicted"/>
<dbReference type="Gene3D" id="3.40.50.150">
    <property type="entry name" value="Vaccinia Virus protein VP39"/>
    <property type="match status" value="1"/>
</dbReference>
<name>A0A2Z6S1W4_9GLOM</name>
<dbReference type="SUPFAM" id="SSF53335">
    <property type="entry name" value="S-adenosyl-L-methionine-dependent methyltransferases"/>
    <property type="match status" value="1"/>
</dbReference>
<dbReference type="Proteomes" id="UP000247702">
    <property type="component" value="Unassembled WGS sequence"/>
</dbReference>